<dbReference type="InterPro" id="IPR027619">
    <property type="entry name" value="C-S_lyase_PatB-like"/>
</dbReference>
<dbReference type="InterPro" id="IPR015424">
    <property type="entry name" value="PyrdxlP-dep_Trfase"/>
</dbReference>
<dbReference type="GO" id="GO:0016829">
    <property type="term" value="F:lyase activity"/>
    <property type="evidence" value="ECO:0007669"/>
    <property type="project" value="UniProtKB-KW"/>
</dbReference>
<evidence type="ECO:0000313" key="7">
    <source>
        <dbReference type="EMBL" id="MBG3879096.1"/>
    </source>
</evidence>
<dbReference type="NCBIfam" id="TIGR04350">
    <property type="entry name" value="C_S_lyase_PatB"/>
    <property type="match status" value="1"/>
</dbReference>
<evidence type="ECO:0000256" key="5">
    <source>
        <dbReference type="ARBA" id="ARBA00037974"/>
    </source>
</evidence>
<evidence type="ECO:0000256" key="4">
    <source>
        <dbReference type="ARBA" id="ARBA00023239"/>
    </source>
</evidence>
<sequence>MPDHSFDFDHAPDRHNTGSLKWDDMGRMFNLSPDEAATAIPLWVADMDFPSPPAVRDAVARLADLGVFGYPAEGTACREAVSHWLATRHGWTVNPRHLLPLPTVVASLCLSVRLFTRPGDGVVIQTPIYPPFRAAVQDAGCRVLANPLVLATDAGGNPFHEMDFDALDTALADGGRGARVLLLCSPHNPGGRVWTRAELTRVAELCLKHGTLMVSDEIHHDLLLPGHAHTVLASLAPEVAERTITAVSAAKAFNVPGAGLAHVVIEDDTLRRTFRAELTGLGIRHPNMFGLATTEAACRHGGPWLDALMAYVAGNAALVRDVLGQRLPAVRVMQPQGTYLSWVDFRPLGLAEADLLHRVRFDAGVVPSPGSSFGPEGEGWLRLNLGCPRALLRTALERMADVLGR</sequence>
<comment type="cofactor">
    <cofactor evidence="1">
        <name>pyridoxal 5'-phosphate</name>
        <dbReference type="ChEBI" id="CHEBI:597326"/>
    </cofactor>
</comment>
<dbReference type="InterPro" id="IPR004839">
    <property type="entry name" value="Aminotransferase_I/II_large"/>
</dbReference>
<dbReference type="InterPro" id="IPR015422">
    <property type="entry name" value="PyrdxlP-dep_Trfase_small"/>
</dbReference>
<dbReference type="SUPFAM" id="SSF53383">
    <property type="entry name" value="PLP-dependent transferases"/>
    <property type="match status" value="1"/>
</dbReference>
<name>A0ABS0J9P2_9BACT</name>
<dbReference type="PANTHER" id="PTHR43525:SF1">
    <property type="entry name" value="PROTEIN MALY"/>
    <property type="match status" value="1"/>
</dbReference>
<dbReference type="Proteomes" id="UP001194469">
    <property type="component" value="Unassembled WGS sequence"/>
</dbReference>
<reference evidence="7 8" key="1">
    <citation type="submission" date="2019-08" db="EMBL/GenBank/DDBJ databases">
        <authorList>
            <person name="Luo N."/>
        </authorList>
    </citation>
    <scope>NUCLEOTIDE SEQUENCE [LARGE SCALE GENOMIC DNA]</scope>
    <source>
        <strain evidence="7 8">NCIMB 9442</strain>
    </source>
</reference>
<dbReference type="PANTHER" id="PTHR43525">
    <property type="entry name" value="PROTEIN MALY"/>
    <property type="match status" value="1"/>
</dbReference>
<evidence type="ECO:0000256" key="2">
    <source>
        <dbReference type="ARBA" id="ARBA00012224"/>
    </source>
</evidence>
<dbReference type="EC" id="4.4.1.13" evidence="2"/>
<dbReference type="InterPro" id="IPR015421">
    <property type="entry name" value="PyrdxlP-dep_Trfase_major"/>
</dbReference>
<evidence type="ECO:0000256" key="1">
    <source>
        <dbReference type="ARBA" id="ARBA00001933"/>
    </source>
</evidence>
<evidence type="ECO:0000313" key="8">
    <source>
        <dbReference type="Proteomes" id="UP001194469"/>
    </source>
</evidence>
<dbReference type="Pfam" id="PF00155">
    <property type="entry name" value="Aminotran_1_2"/>
    <property type="match status" value="1"/>
</dbReference>
<dbReference type="RefSeq" id="WP_196610857.1">
    <property type="nucleotide sequence ID" value="NZ_VRYY01000818.1"/>
</dbReference>
<keyword evidence="8" id="KW-1185">Reference proteome</keyword>
<keyword evidence="3" id="KW-0663">Pyridoxal phosphate</keyword>
<keyword evidence="4 7" id="KW-0456">Lyase</keyword>
<dbReference type="CDD" id="cd00609">
    <property type="entry name" value="AAT_like"/>
    <property type="match status" value="1"/>
</dbReference>
<evidence type="ECO:0000256" key="3">
    <source>
        <dbReference type="ARBA" id="ARBA00022898"/>
    </source>
</evidence>
<accession>A0ABS0J9P2</accession>
<evidence type="ECO:0000259" key="6">
    <source>
        <dbReference type="Pfam" id="PF00155"/>
    </source>
</evidence>
<feature type="domain" description="Aminotransferase class I/classII large" evidence="6">
    <location>
        <begin position="42"/>
        <end position="398"/>
    </location>
</feature>
<comment type="caution">
    <text evidence="7">The sequence shown here is derived from an EMBL/GenBank/DDBJ whole genome shotgun (WGS) entry which is preliminary data.</text>
</comment>
<protein>
    <recommendedName>
        <fullName evidence="2">cysteine-S-conjugate beta-lyase</fullName>
        <ecNumber evidence="2">4.4.1.13</ecNumber>
    </recommendedName>
</protein>
<dbReference type="InterPro" id="IPR051798">
    <property type="entry name" value="Class-II_PLP-Dep_Aminotrans"/>
</dbReference>
<gene>
    <name evidence="7" type="ORF">FVW20_19385</name>
</gene>
<proteinExistence type="inferred from homology"/>
<dbReference type="Gene3D" id="3.90.1150.10">
    <property type="entry name" value="Aspartate Aminotransferase, domain 1"/>
    <property type="match status" value="1"/>
</dbReference>
<dbReference type="EMBL" id="VRYY01000818">
    <property type="protein sequence ID" value="MBG3879096.1"/>
    <property type="molecule type" value="Genomic_DNA"/>
</dbReference>
<organism evidence="7 8">
    <name type="scientific">Nitratidesulfovibrio oxamicus</name>
    <dbReference type="NCBI Taxonomy" id="32016"/>
    <lineage>
        <taxon>Bacteria</taxon>
        <taxon>Pseudomonadati</taxon>
        <taxon>Thermodesulfobacteriota</taxon>
        <taxon>Desulfovibrionia</taxon>
        <taxon>Desulfovibrionales</taxon>
        <taxon>Desulfovibrionaceae</taxon>
        <taxon>Nitratidesulfovibrio</taxon>
    </lineage>
</organism>
<comment type="similarity">
    <text evidence="5">Belongs to the class-II pyridoxal-phosphate-dependent aminotransferase family. MalY/PatB cystathionine beta-lyase subfamily.</text>
</comment>
<dbReference type="Gene3D" id="3.40.640.10">
    <property type="entry name" value="Type I PLP-dependent aspartate aminotransferase-like (Major domain)"/>
    <property type="match status" value="1"/>
</dbReference>